<evidence type="ECO:0000256" key="1">
    <source>
        <dbReference type="SAM" id="Coils"/>
    </source>
</evidence>
<organism evidence="4">
    <name type="scientific">Halomonas campaniensis</name>
    <dbReference type="NCBI Taxonomy" id="213554"/>
    <lineage>
        <taxon>Bacteria</taxon>
        <taxon>Pseudomonadati</taxon>
        <taxon>Pseudomonadota</taxon>
        <taxon>Gammaproteobacteria</taxon>
        <taxon>Oceanospirillales</taxon>
        <taxon>Halomonadaceae</taxon>
        <taxon>Halomonas</taxon>
    </lineage>
</organism>
<dbReference type="GO" id="GO:0003677">
    <property type="term" value="F:DNA binding"/>
    <property type="evidence" value="ECO:0007669"/>
    <property type="project" value="InterPro"/>
</dbReference>
<protein>
    <submittedName>
        <fullName evidence="4">IS110 family transposase</fullName>
    </submittedName>
</protein>
<dbReference type="NCBIfam" id="NF033542">
    <property type="entry name" value="transpos_IS110"/>
    <property type="match status" value="1"/>
</dbReference>
<reference evidence="4" key="1">
    <citation type="journal article" date="2018" name="Nat. Biotechnol.">
        <title>A standardized bacterial taxonomy based on genome phylogeny substantially revises the tree of life.</title>
        <authorList>
            <person name="Parks D.H."/>
            <person name="Chuvochina M."/>
            <person name="Waite D.W."/>
            <person name="Rinke C."/>
            <person name="Skarshewski A."/>
            <person name="Chaumeil P.A."/>
            <person name="Hugenholtz P."/>
        </authorList>
    </citation>
    <scope>NUCLEOTIDE SEQUENCE [LARGE SCALE GENOMIC DNA]</scope>
    <source>
        <strain evidence="4">UBA11284</strain>
    </source>
</reference>
<dbReference type="GO" id="GO:0006313">
    <property type="term" value="P:DNA transposition"/>
    <property type="evidence" value="ECO:0007669"/>
    <property type="project" value="InterPro"/>
</dbReference>
<sequence length="413" mass="47917">MADNLKNSSVKVMIAIDIAKTSHDAVILWPSGRTKTFKLPNTLVGYQNLINAAEVPAEDILVAFEPTADFHRNIAYWLRSQGALCHMVSSLACARAREMLFKSWDKNDKKDARVIMYLMQQGMMQPFYDPLVNEMLDIQELANTYYQISLARSRCQHSLFNHYLTLFFPEMERFFNSTRAVWFCRFLLKFPTPQSITRYKKTTFVQRAWEVVGRKVAKQRFLEEVYEVAEQSIALPVPLNSPAIATFKLQVRRYLKLTEQRQQIEEAADQLISHRDDYQRLRTLPGIGPIIALVIIAESGDLKRFCHYRQYLSFCGFNLSASQSGKQQGHYRLSKRGNARLRYAFWLAATVAIRQRENTFRQKYERYIRATPDDPDIKRKARVAVAVKLARVAHALIKTGSDYRGYYEFGCET</sequence>
<feature type="domain" description="Transposase IS110-like N-terminal" evidence="2">
    <location>
        <begin position="15"/>
        <end position="169"/>
    </location>
</feature>
<dbReference type="EMBL" id="DOTR01000101">
    <property type="protein sequence ID" value="HCA03956.1"/>
    <property type="molecule type" value="Genomic_DNA"/>
</dbReference>
<dbReference type="Pfam" id="PF01548">
    <property type="entry name" value="DEDD_Tnp_IS110"/>
    <property type="match status" value="1"/>
</dbReference>
<comment type="caution">
    <text evidence="4">The sequence shown here is derived from an EMBL/GenBank/DDBJ whole genome shotgun (WGS) entry which is preliminary data.</text>
</comment>
<feature type="coiled-coil region" evidence="1">
    <location>
        <begin position="254"/>
        <end position="284"/>
    </location>
</feature>
<dbReference type="GO" id="GO:0004803">
    <property type="term" value="F:transposase activity"/>
    <property type="evidence" value="ECO:0007669"/>
    <property type="project" value="InterPro"/>
</dbReference>
<dbReference type="Pfam" id="PF02371">
    <property type="entry name" value="Transposase_20"/>
    <property type="match status" value="1"/>
</dbReference>
<gene>
    <name evidence="4" type="ORF">DEO68_17740</name>
</gene>
<feature type="domain" description="Transposase IS116/IS110/IS902 C-terminal" evidence="3">
    <location>
        <begin position="279"/>
        <end position="365"/>
    </location>
</feature>
<dbReference type="InterPro" id="IPR002525">
    <property type="entry name" value="Transp_IS110-like_N"/>
</dbReference>
<evidence type="ECO:0000313" key="4">
    <source>
        <dbReference type="EMBL" id="HCA03956.1"/>
    </source>
</evidence>
<dbReference type="InterPro" id="IPR003346">
    <property type="entry name" value="Transposase_20"/>
</dbReference>
<keyword evidence="1" id="KW-0175">Coiled coil</keyword>
<evidence type="ECO:0000259" key="2">
    <source>
        <dbReference type="Pfam" id="PF01548"/>
    </source>
</evidence>
<evidence type="ECO:0000259" key="3">
    <source>
        <dbReference type="Pfam" id="PF02371"/>
    </source>
</evidence>
<accession>A0A3D0KKC5</accession>
<name>A0A3D0KKC5_9GAMM</name>
<dbReference type="InterPro" id="IPR047650">
    <property type="entry name" value="Transpos_IS110"/>
</dbReference>
<proteinExistence type="predicted"/>
<dbReference type="PANTHER" id="PTHR33055">
    <property type="entry name" value="TRANSPOSASE FOR INSERTION SEQUENCE ELEMENT IS1111A"/>
    <property type="match status" value="1"/>
</dbReference>
<dbReference type="PANTHER" id="PTHR33055:SF15">
    <property type="entry name" value="TRANSPOSASE-RELATED"/>
    <property type="match status" value="1"/>
</dbReference>
<dbReference type="AlphaFoldDB" id="A0A3D0KKC5"/>